<evidence type="ECO:0000313" key="2">
    <source>
        <dbReference type="EMBL" id="RAZ41041.1"/>
    </source>
</evidence>
<feature type="transmembrane region" description="Helical" evidence="1">
    <location>
        <begin position="12"/>
        <end position="31"/>
    </location>
</feature>
<name>A0ABX9FBR3_9BURK</name>
<keyword evidence="1" id="KW-0812">Transmembrane</keyword>
<evidence type="ECO:0000256" key="1">
    <source>
        <dbReference type="SAM" id="Phobius"/>
    </source>
</evidence>
<feature type="transmembrane region" description="Helical" evidence="1">
    <location>
        <begin position="72"/>
        <end position="92"/>
    </location>
</feature>
<protein>
    <recommendedName>
        <fullName evidence="4">Glycosyltransferase RgtA/B/C/D-like domain-containing protein</fullName>
    </recommendedName>
</protein>
<feature type="transmembrane region" description="Helical" evidence="1">
    <location>
        <begin position="104"/>
        <end position="121"/>
    </location>
</feature>
<keyword evidence="1" id="KW-0472">Membrane</keyword>
<proteinExistence type="predicted"/>
<evidence type="ECO:0008006" key="4">
    <source>
        <dbReference type="Google" id="ProtNLM"/>
    </source>
</evidence>
<evidence type="ECO:0000313" key="3">
    <source>
        <dbReference type="Proteomes" id="UP000251072"/>
    </source>
</evidence>
<feature type="transmembrane region" description="Helical" evidence="1">
    <location>
        <begin position="310"/>
        <end position="332"/>
    </location>
</feature>
<dbReference type="EMBL" id="QMCH01000012">
    <property type="protein sequence ID" value="RAZ41041.1"/>
    <property type="molecule type" value="Genomic_DNA"/>
</dbReference>
<dbReference type="Proteomes" id="UP000251072">
    <property type="component" value="Unassembled WGS sequence"/>
</dbReference>
<reference evidence="2 3" key="1">
    <citation type="submission" date="2018-06" db="EMBL/GenBank/DDBJ databases">
        <title>Genome of strain Polynucleobacter sp. FUKU-NW-11.</title>
        <authorList>
            <person name="Hahn M.W."/>
        </authorList>
    </citation>
    <scope>NUCLEOTIDE SEQUENCE [LARGE SCALE GENOMIC DNA]</scope>
    <source>
        <strain evidence="3">FUKU-NW11</strain>
    </source>
</reference>
<keyword evidence="1" id="KW-1133">Transmembrane helix</keyword>
<sequence>MVHLKESLIGKSGLIFCIIFGILAFSGTSKIPNFALMGAYQLPNFPDITTGMSILRIWTIVEKFEYSHFGELYFSNNFVYGLFAGYLIYLICNRAIKNNNFSKLLLVLPGLLIAIFFSASPGPIFDITFAVSLVVSLLYLLDIGEQISPTQVFKLSFWVTLMYMSRPFGMYFAFVIYGYFFFKVGKRILPAIAVTVLVMAPFHIIQLNKFDTFTLSTYSGTNLVEALASSGENPNQFLDCKEILGRENYDTKEMVDCSNINKSRATHLYVTKPTVFLGLFSPKRVVKTFMFANPFWPGTGINPHPKNLHLIIVSIIYYVSLFFTYLIFILNFSKNRFYIFPLTFFSMGLIFPLLGTDGSEAIRIFMPFIAVAYLTVTNKQPNQSLDAQALNQPDSAHTS</sequence>
<gene>
    <name evidence="2" type="ORF">DP176_08350</name>
</gene>
<organism evidence="2 3">
    <name type="scientific">Polynucleobacter paneuropaeus</name>
    <dbReference type="NCBI Taxonomy" id="2527775"/>
    <lineage>
        <taxon>Bacteria</taxon>
        <taxon>Pseudomonadati</taxon>
        <taxon>Pseudomonadota</taxon>
        <taxon>Betaproteobacteria</taxon>
        <taxon>Burkholderiales</taxon>
        <taxon>Burkholderiaceae</taxon>
        <taxon>Polynucleobacter</taxon>
    </lineage>
</organism>
<feature type="transmembrane region" description="Helical" evidence="1">
    <location>
        <begin position="188"/>
        <end position="205"/>
    </location>
</feature>
<comment type="caution">
    <text evidence="2">The sequence shown here is derived from an EMBL/GenBank/DDBJ whole genome shotgun (WGS) entry which is preliminary data.</text>
</comment>
<feature type="transmembrane region" description="Helical" evidence="1">
    <location>
        <begin position="155"/>
        <end position="182"/>
    </location>
</feature>
<accession>A0ABX9FBR3</accession>
<keyword evidence="3" id="KW-1185">Reference proteome</keyword>
<feature type="transmembrane region" description="Helical" evidence="1">
    <location>
        <begin position="338"/>
        <end position="356"/>
    </location>
</feature>